<dbReference type="GO" id="GO:0008270">
    <property type="term" value="F:zinc ion binding"/>
    <property type="evidence" value="ECO:0007669"/>
    <property type="project" value="UniProtKB-UniRule"/>
</dbReference>
<comment type="catalytic activity">
    <reaction evidence="1">
        <text>beta-D-GlcNAc-(1-&gt;4)-Mur2Ac(oyl-L-Ala-gamma-D-Glu-L-Lys-D-Ala-D-Ala)-di-trans,octa-cis-undecaprenyl diphosphate + L-glutamine + ATP + H2O = beta-D-GlcNAc-(1-&gt;4)-Mur2Ac(oyl-L-Ala-D-isoglutaminyl-L-Lys-D-Ala-D-Ala)-di-trans,octa-cis-undecaprenyl diphosphate + L-glutamate + ADP + phosphate + H(+)</text>
        <dbReference type="Rhea" id="RHEA:57928"/>
        <dbReference type="ChEBI" id="CHEBI:15377"/>
        <dbReference type="ChEBI" id="CHEBI:15378"/>
        <dbReference type="ChEBI" id="CHEBI:29985"/>
        <dbReference type="ChEBI" id="CHEBI:30616"/>
        <dbReference type="ChEBI" id="CHEBI:43474"/>
        <dbReference type="ChEBI" id="CHEBI:58359"/>
        <dbReference type="ChEBI" id="CHEBI:60033"/>
        <dbReference type="ChEBI" id="CHEBI:62233"/>
        <dbReference type="ChEBI" id="CHEBI:456216"/>
        <dbReference type="EC" id="6.3.5.13"/>
    </reaction>
</comment>
<comment type="caution">
    <text evidence="5">The sequence shown here is derived from an EMBL/GenBank/DDBJ whole genome shotgun (WGS) entry which is preliminary data.</text>
</comment>
<comment type="function">
    <text evidence="1">The lipid II isoglutaminyl synthase complex catalyzes the formation of alpha-D-isoglutamine in the cell wall lipid II stem peptide. The MurT subunit catalyzes the ATP-dependent amidation of D-glutamate residue of lipid II, converting it to an isoglutamine residue.</text>
</comment>
<feature type="active site" evidence="1">
    <location>
        <position position="360"/>
    </location>
</feature>
<keyword evidence="6" id="KW-1185">Reference proteome</keyword>
<dbReference type="InterPro" id="IPR013221">
    <property type="entry name" value="Mur_ligase_cen"/>
</dbReference>
<dbReference type="STRING" id="47311.MBCUT_18290"/>
<name>A0A166CKE5_9EURY</name>
<dbReference type="GO" id="GO:0071555">
    <property type="term" value="P:cell wall organization"/>
    <property type="evidence" value="ECO:0007669"/>
    <property type="project" value="UniProtKB-KW"/>
</dbReference>
<keyword evidence="1" id="KW-0479">Metal-binding</keyword>
<comment type="catalytic activity">
    <reaction evidence="1">
        <text>beta-D-GlcNAc-(1-&gt;4)-Mur2Ac(oyl-L-Ala-gamma-D-Glu-L-Lys-D-Ala-D-Ala)-di-trans,octa-cis-undecaprenyl diphosphate + ATP = beta-D-GlcNAc-(1-&gt;4)-Mur2Ac(oyl-L-Ala-gamma-D-O-P-Glu-L-Lys-D-Ala-D-Ala)-di-trans,octa-cis-undecaprenyl diphosphate + ADP</text>
        <dbReference type="Rhea" id="RHEA:59488"/>
        <dbReference type="ChEBI" id="CHEBI:30616"/>
        <dbReference type="ChEBI" id="CHEBI:60033"/>
        <dbReference type="ChEBI" id="CHEBI:143132"/>
        <dbReference type="ChEBI" id="CHEBI:456216"/>
    </reaction>
</comment>
<evidence type="ECO:0000259" key="3">
    <source>
        <dbReference type="Pfam" id="PF08245"/>
    </source>
</evidence>
<reference evidence="5 6" key="1">
    <citation type="submission" date="2016-04" db="EMBL/GenBank/DDBJ databases">
        <title>Genome sequence of Methanobrevibacter cuticularis DSM 11139.</title>
        <authorList>
            <person name="Poehlein A."/>
            <person name="Seedorf H."/>
            <person name="Daniel R."/>
        </authorList>
    </citation>
    <scope>NUCLEOTIDE SEQUENCE [LARGE SCALE GENOMIC DNA]</scope>
    <source>
        <strain evidence="5 6">DSM 11139</strain>
    </source>
</reference>
<keyword evidence="1" id="KW-0547">Nucleotide-binding</keyword>
<feature type="binding site" evidence="1">
    <location>
        <position position="228"/>
    </location>
    <ligand>
        <name>Zn(2+)</name>
        <dbReference type="ChEBI" id="CHEBI:29105"/>
    </ligand>
</feature>
<gene>
    <name evidence="5" type="primary">murC_3</name>
    <name evidence="1" type="synonym">murT</name>
    <name evidence="5" type="ORF">MBCUT_18290</name>
</gene>
<keyword evidence="1" id="KW-0862">Zinc</keyword>
<dbReference type="UniPathway" id="UPA00219"/>
<feature type="domain" description="Lipid II isoglutaminyl synthase (glutamine-hydrolyzing) subunit MurT C-terminal" evidence="4">
    <location>
        <begin position="324"/>
        <end position="439"/>
    </location>
</feature>
<comment type="similarity">
    <text evidence="1">Belongs to the MurCDEF family. MurT subfamily.</text>
</comment>
<dbReference type="Gene3D" id="3.40.1190.10">
    <property type="entry name" value="Mur-like, catalytic domain"/>
    <property type="match status" value="1"/>
</dbReference>
<dbReference type="InterPro" id="IPR036565">
    <property type="entry name" value="Mur-like_cat_sf"/>
</dbReference>
<keyword evidence="1" id="KW-0961">Cell wall biogenesis/degradation</keyword>
<dbReference type="PANTHER" id="PTHR23135">
    <property type="entry name" value="MUR LIGASE FAMILY MEMBER"/>
    <property type="match status" value="1"/>
</dbReference>
<dbReference type="Pfam" id="PF08353">
    <property type="entry name" value="MurT_C"/>
    <property type="match status" value="1"/>
</dbReference>
<evidence type="ECO:0000259" key="4">
    <source>
        <dbReference type="Pfam" id="PF08353"/>
    </source>
</evidence>
<keyword evidence="1" id="KW-0573">Peptidoglycan synthesis</keyword>
<protein>
    <recommendedName>
        <fullName evidence="1">Lipid II isoglutaminyl synthase (glutamine-hydrolyzing) subunit MurT</fullName>
        <ecNumber evidence="1">6.3.5.13</ecNumber>
    </recommendedName>
</protein>
<dbReference type="GO" id="GO:0016881">
    <property type="term" value="F:acid-amino acid ligase activity"/>
    <property type="evidence" value="ECO:0007669"/>
    <property type="project" value="InterPro"/>
</dbReference>
<dbReference type="PANTHER" id="PTHR23135:SF7">
    <property type="entry name" value="LIPID II ISOGLUTAMINYL SYNTHASE (GLUTAMINE-HYDROLYZING) SUBUNIT MURT"/>
    <property type="match status" value="1"/>
</dbReference>
<feature type="domain" description="Mur ligase central" evidence="3">
    <location>
        <begin position="57"/>
        <end position="200"/>
    </location>
</feature>
<comment type="pathway">
    <text evidence="1">Cell wall biogenesis; peptidoglycan biosynthesis.</text>
</comment>
<dbReference type="AlphaFoldDB" id="A0A166CKE5"/>
<sequence length="453" mass="51753">MKNKLLFRLSIFIGKVIFLGLQILGKQGTALPGKIALKIYPSILNDLSKKCEKIIVITGTNGKTTTNNLINHILNGKYENIVSNLKGANMIQGVVTSFIVNNKNKYEWGIFEVDEGSVPNVIEFITPNYMILTNFFRDQLDRYGEVDNTVKLVYDSLKSNDTTLIINADDPLNLKFDDLNNNKIYYGVEENNFSKKELSVAEAIFCVKCGKRLEYDYINYGNIGKFKCERCGAERVSLDYSVESIDMKDNSYEFLVKIHEKKKESFIFRYMGIYNIYNCLAAITFAVEIGLDLEYIKEKIENFEYKLGRMETINFPNKDVILVLSKNPVGLSEVLSTIAYDEDDKSVLFILNDEPADGKDISWIWDANIEEIADISSITNFYSSGMRSEEVSLRIKYAGFPEEKIKTFPSCKDNIKRSVKEILNDNQSKSYIIGTFTAMPKARKILIKEQKLE</sequence>
<dbReference type="SUPFAM" id="SSF53623">
    <property type="entry name" value="MurD-like peptide ligases, catalytic domain"/>
    <property type="match status" value="1"/>
</dbReference>
<feature type="binding site" evidence="1">
    <location>
        <position position="209"/>
    </location>
    <ligand>
        <name>Zn(2+)</name>
        <dbReference type="ChEBI" id="CHEBI:29105"/>
    </ligand>
</feature>
<dbReference type="EMBL" id="LWMW01000136">
    <property type="protein sequence ID" value="KZX15027.1"/>
    <property type="molecule type" value="Genomic_DNA"/>
</dbReference>
<feature type="binding site" evidence="1">
    <location>
        <position position="206"/>
    </location>
    <ligand>
        <name>Zn(2+)</name>
        <dbReference type="ChEBI" id="CHEBI:29105"/>
    </ligand>
</feature>
<proteinExistence type="inferred from homology"/>
<dbReference type="GO" id="GO:0008360">
    <property type="term" value="P:regulation of cell shape"/>
    <property type="evidence" value="ECO:0007669"/>
    <property type="project" value="UniProtKB-KW"/>
</dbReference>
<keyword evidence="2" id="KW-0472">Membrane</keyword>
<evidence type="ECO:0000256" key="2">
    <source>
        <dbReference type="SAM" id="Phobius"/>
    </source>
</evidence>
<feature type="transmembrane region" description="Helical" evidence="2">
    <location>
        <begin position="6"/>
        <end position="24"/>
    </location>
</feature>
<organism evidence="5 6">
    <name type="scientific">Methanobrevibacter cuticularis</name>
    <dbReference type="NCBI Taxonomy" id="47311"/>
    <lineage>
        <taxon>Archaea</taxon>
        <taxon>Methanobacteriati</taxon>
        <taxon>Methanobacteriota</taxon>
        <taxon>Methanomada group</taxon>
        <taxon>Methanobacteria</taxon>
        <taxon>Methanobacteriales</taxon>
        <taxon>Methanobacteriaceae</taxon>
        <taxon>Methanobrevibacter</taxon>
    </lineage>
</organism>
<dbReference type="PATRIC" id="fig|47311.3.peg.1986"/>
<dbReference type="EC" id="6.3.5.13" evidence="1"/>
<evidence type="ECO:0000313" key="5">
    <source>
        <dbReference type="EMBL" id="KZX15027.1"/>
    </source>
</evidence>
<dbReference type="RefSeq" id="WP_067260356.1">
    <property type="nucleotide sequence ID" value="NZ_LWMW01000136.1"/>
</dbReference>
<comment type="subunit">
    <text evidence="1">Forms a heterodimer with GatD.</text>
</comment>
<dbReference type="GO" id="GO:0005524">
    <property type="term" value="F:ATP binding"/>
    <property type="evidence" value="ECO:0007669"/>
    <property type="project" value="UniProtKB-UniRule"/>
</dbReference>
<evidence type="ECO:0000313" key="6">
    <source>
        <dbReference type="Proteomes" id="UP000077275"/>
    </source>
</evidence>
<dbReference type="InterPro" id="IPR013564">
    <property type="entry name" value="MurT_C"/>
</dbReference>
<keyword evidence="2" id="KW-1133">Transmembrane helix</keyword>
<dbReference type="Pfam" id="PF08245">
    <property type="entry name" value="Mur_ligase_M"/>
    <property type="match status" value="1"/>
</dbReference>
<keyword evidence="1" id="KW-0067">ATP-binding</keyword>
<keyword evidence="1 5" id="KW-0436">Ligase</keyword>
<feature type="binding site" evidence="1">
    <location>
        <position position="231"/>
    </location>
    <ligand>
        <name>Zn(2+)</name>
        <dbReference type="ChEBI" id="CHEBI:29105"/>
    </ligand>
</feature>
<evidence type="ECO:0000256" key="1">
    <source>
        <dbReference type="HAMAP-Rule" id="MF_02214"/>
    </source>
</evidence>
<dbReference type="OrthoDB" id="74644at2157"/>
<keyword evidence="1" id="KW-0133">Cell shape</keyword>
<dbReference type="HAMAP" id="MF_02214">
    <property type="entry name" value="Lipid_II_synth_MurT"/>
    <property type="match status" value="1"/>
</dbReference>
<dbReference type="GO" id="GO:0140282">
    <property type="term" value="F:carbon-nitrogen ligase activity on lipid II"/>
    <property type="evidence" value="ECO:0007669"/>
    <property type="project" value="UniProtKB-UniRule"/>
</dbReference>
<comment type="catalytic activity">
    <reaction evidence="1">
        <text>beta-D-GlcNAc-(1-&gt;4)-Mur2Ac(oyl-L-Ala-gamma-D-O-P-Glu-L-Lys-D-Ala-D-Ala)-di-trans,octa-cis-undecaprenyl diphosphate + NH4(+) = beta-D-GlcNAc-(1-&gt;4)-Mur2Ac(oyl-L-Ala-D-isoglutaminyl-L-Lys-D-Ala-D-Ala)-di-trans,octa-cis-undecaprenyl diphosphate + phosphate + H(+)</text>
        <dbReference type="Rhea" id="RHEA:57932"/>
        <dbReference type="ChEBI" id="CHEBI:15378"/>
        <dbReference type="ChEBI" id="CHEBI:28938"/>
        <dbReference type="ChEBI" id="CHEBI:43474"/>
        <dbReference type="ChEBI" id="CHEBI:62233"/>
        <dbReference type="ChEBI" id="CHEBI:143132"/>
    </reaction>
</comment>
<keyword evidence="2" id="KW-0812">Transmembrane</keyword>
<dbReference type="Proteomes" id="UP000077275">
    <property type="component" value="Unassembled WGS sequence"/>
</dbReference>
<dbReference type="InterPro" id="IPR043703">
    <property type="entry name" value="Lipid_II_synth_MurT"/>
</dbReference>
<accession>A0A166CKE5</accession>